<keyword evidence="1" id="KW-1133">Transmembrane helix</keyword>
<organism evidence="2">
    <name type="scientific">Rickettsia oklahomensis</name>
    <dbReference type="NCBI Taxonomy" id="3141789"/>
    <lineage>
        <taxon>Bacteria</taxon>
        <taxon>Pseudomonadati</taxon>
        <taxon>Pseudomonadota</taxon>
        <taxon>Alphaproteobacteria</taxon>
        <taxon>Rickettsiales</taxon>
        <taxon>Rickettsiaceae</taxon>
        <taxon>Rickettsieae</taxon>
        <taxon>Rickettsia</taxon>
        <taxon>belli group</taxon>
    </lineage>
</organism>
<keyword evidence="1" id="KW-0472">Membrane</keyword>
<proteinExistence type="predicted"/>
<accession>A0AAU7BYS9</accession>
<reference evidence="2" key="1">
    <citation type="submission" date="2024-05" db="EMBL/GenBank/DDBJ databases">
        <title>Characterization of a novel Rickettsia species. (Rickettsia oklahomia sp. nov.) from Amblyomma americanum ticks.</title>
        <authorList>
            <person name="Korla P.K."/>
            <person name="Karounos M."/>
            <person name="Wilson J.M."/>
            <person name="Little S.E."/>
            <person name="Qurollo B.A."/>
        </authorList>
    </citation>
    <scope>NUCLEOTIDE SEQUENCE</scope>
    <source>
        <strain evidence="2">Oklahoma-10</strain>
    </source>
</reference>
<evidence type="ECO:0000256" key="1">
    <source>
        <dbReference type="SAM" id="Phobius"/>
    </source>
</evidence>
<sequence>MSKQLTPYKINLYVYLDLFDSFLFYSGYSFIINTKLNNIPMFDLGEVKYLPATE</sequence>
<dbReference type="RefSeq" id="WP_347938915.1">
    <property type="nucleotide sequence ID" value="NZ_CP157197.1"/>
</dbReference>
<dbReference type="EMBL" id="CP157197">
    <property type="protein sequence ID" value="XBG66297.1"/>
    <property type="molecule type" value="Genomic_DNA"/>
</dbReference>
<feature type="transmembrane region" description="Helical" evidence="1">
    <location>
        <begin position="12"/>
        <end position="32"/>
    </location>
</feature>
<dbReference type="AlphaFoldDB" id="A0AAU7BYS9"/>
<gene>
    <name evidence="2" type="ORF">AAGW17_05135</name>
</gene>
<evidence type="ECO:0000313" key="2">
    <source>
        <dbReference type="EMBL" id="XBG66297.1"/>
    </source>
</evidence>
<keyword evidence="1" id="KW-0812">Transmembrane</keyword>
<dbReference type="KEGG" id="rof:AAGW17_05135"/>
<name>A0AAU7BYS9_9RICK</name>
<protein>
    <submittedName>
        <fullName evidence="2">Uncharacterized protein</fullName>
    </submittedName>
</protein>